<evidence type="ECO:0000313" key="2">
    <source>
        <dbReference type="EMBL" id="CAI9949467.1"/>
    </source>
</evidence>
<accession>A0AA86UFQ3</accession>
<gene>
    <name evidence="2" type="ORF">HINF_LOCUS37112</name>
    <name evidence="3" type="ORF">HINF_LOCUS66821</name>
</gene>
<dbReference type="EMBL" id="CATOUU010000799">
    <property type="protein sequence ID" value="CAI9949467.1"/>
    <property type="molecule type" value="Genomic_DNA"/>
</dbReference>
<feature type="domain" description="PiggyBac transposable element-derived protein" evidence="1">
    <location>
        <begin position="9"/>
        <end position="169"/>
    </location>
</feature>
<evidence type="ECO:0000259" key="1">
    <source>
        <dbReference type="Pfam" id="PF13843"/>
    </source>
</evidence>
<protein>
    <submittedName>
        <fullName evidence="2">Transposase IS4</fullName>
    </submittedName>
    <submittedName>
        <fullName evidence="3">Transposase_IS4</fullName>
    </submittedName>
</protein>
<reference evidence="3 4" key="2">
    <citation type="submission" date="2024-07" db="EMBL/GenBank/DDBJ databases">
        <authorList>
            <person name="Akdeniz Z."/>
        </authorList>
    </citation>
    <scope>NUCLEOTIDE SEQUENCE [LARGE SCALE GENOMIC DNA]</scope>
</reference>
<evidence type="ECO:0000313" key="3">
    <source>
        <dbReference type="EMBL" id="CAL6093199.1"/>
    </source>
</evidence>
<keyword evidence="4" id="KW-1185">Reference proteome</keyword>
<dbReference type="EMBL" id="CAXDID020000455">
    <property type="protein sequence ID" value="CAL6093199.1"/>
    <property type="molecule type" value="Genomic_DNA"/>
</dbReference>
<comment type="caution">
    <text evidence="2">The sequence shown here is derived from an EMBL/GenBank/DDBJ whole genome shotgun (WGS) entry which is preliminary data.</text>
</comment>
<evidence type="ECO:0000313" key="4">
    <source>
        <dbReference type="Proteomes" id="UP001642409"/>
    </source>
</evidence>
<dbReference type="AlphaFoldDB" id="A0AA86UFQ3"/>
<dbReference type="Pfam" id="PF13843">
    <property type="entry name" value="DDE_Tnp_1_7"/>
    <property type="match status" value="1"/>
</dbReference>
<sequence length="187" mass="22378">MSCRYGQGETMSLDELYCMLSIILTMCVHSTRDVQDHWSECTLLHNPFIKQTLPKHKFLQHWYNLRFCDHRNPITEVQNESNKYEDYLRDSTTYEKEKNIDSTLKRVQSLSNELQKQWALAFAKYIPSSKKFKYTIDESLLFFNGRVIFKVFNPMKPARFGIDFKVICNNNWLRVCLRNVQRQANWS</sequence>
<reference evidence="2" key="1">
    <citation type="submission" date="2023-06" db="EMBL/GenBank/DDBJ databases">
        <authorList>
            <person name="Kurt Z."/>
        </authorList>
    </citation>
    <scope>NUCLEOTIDE SEQUENCE</scope>
</reference>
<dbReference type="InterPro" id="IPR029526">
    <property type="entry name" value="PGBD"/>
</dbReference>
<name>A0AA86UFQ3_9EUKA</name>
<organism evidence="2">
    <name type="scientific">Hexamita inflata</name>
    <dbReference type="NCBI Taxonomy" id="28002"/>
    <lineage>
        <taxon>Eukaryota</taxon>
        <taxon>Metamonada</taxon>
        <taxon>Diplomonadida</taxon>
        <taxon>Hexamitidae</taxon>
        <taxon>Hexamitinae</taxon>
        <taxon>Hexamita</taxon>
    </lineage>
</organism>
<dbReference type="Proteomes" id="UP001642409">
    <property type="component" value="Unassembled WGS sequence"/>
</dbReference>
<proteinExistence type="predicted"/>